<dbReference type="EMBL" id="BMAR01000043">
    <property type="protein sequence ID" value="GFR50959.1"/>
    <property type="molecule type" value="Genomic_DNA"/>
</dbReference>
<dbReference type="AlphaFoldDB" id="A0AAD3HRB8"/>
<keyword evidence="2" id="KW-1185">Reference proteome</keyword>
<gene>
    <name evidence="1" type="ORF">Agub_g13279</name>
</gene>
<reference evidence="1 2" key="1">
    <citation type="journal article" date="2021" name="Sci. Rep.">
        <title>Genome sequencing of the multicellular alga Astrephomene provides insights into convergent evolution of germ-soma differentiation.</title>
        <authorList>
            <person name="Yamashita S."/>
            <person name="Yamamoto K."/>
            <person name="Matsuzaki R."/>
            <person name="Suzuki S."/>
            <person name="Yamaguchi H."/>
            <person name="Hirooka S."/>
            <person name="Minakuchi Y."/>
            <person name="Miyagishima S."/>
            <person name="Kawachi M."/>
            <person name="Toyoda A."/>
            <person name="Nozaki H."/>
        </authorList>
    </citation>
    <scope>NUCLEOTIDE SEQUENCE [LARGE SCALE GENOMIC DNA]</scope>
    <source>
        <strain evidence="1 2">NIES-4017</strain>
    </source>
</reference>
<evidence type="ECO:0000313" key="1">
    <source>
        <dbReference type="EMBL" id="GFR50959.1"/>
    </source>
</evidence>
<evidence type="ECO:0000313" key="2">
    <source>
        <dbReference type="Proteomes" id="UP001054857"/>
    </source>
</evidence>
<protein>
    <submittedName>
        <fullName evidence="1">Uncharacterized protein</fullName>
    </submittedName>
</protein>
<sequence>TGARNSCTFLLYFSPSCYNYNCHIAHSLVPYTTMAKSGRSNSQKKLRTQRREQLQKQTTWLATAEEKRQAALAACLAAPAPERPASEATETDTAMETADKPVIRVKKLKKTLKGAVMKKGGKKKVTVLAGKNQFYKKGKKGTR</sequence>
<dbReference type="Proteomes" id="UP001054857">
    <property type="component" value="Unassembled WGS sequence"/>
</dbReference>
<comment type="caution">
    <text evidence="1">The sequence shown here is derived from an EMBL/GenBank/DDBJ whole genome shotgun (WGS) entry which is preliminary data.</text>
</comment>
<feature type="non-terminal residue" evidence="1">
    <location>
        <position position="1"/>
    </location>
</feature>
<name>A0AAD3HRB8_9CHLO</name>
<accession>A0AAD3HRB8</accession>
<organism evidence="1 2">
    <name type="scientific">Astrephomene gubernaculifera</name>
    <dbReference type="NCBI Taxonomy" id="47775"/>
    <lineage>
        <taxon>Eukaryota</taxon>
        <taxon>Viridiplantae</taxon>
        <taxon>Chlorophyta</taxon>
        <taxon>core chlorophytes</taxon>
        <taxon>Chlorophyceae</taxon>
        <taxon>CS clade</taxon>
        <taxon>Chlamydomonadales</taxon>
        <taxon>Astrephomenaceae</taxon>
        <taxon>Astrephomene</taxon>
    </lineage>
</organism>
<proteinExistence type="predicted"/>